<evidence type="ECO:0000313" key="2">
    <source>
        <dbReference type="EMBL" id="MFD0623371.1"/>
    </source>
</evidence>
<evidence type="ECO:0000256" key="1">
    <source>
        <dbReference type="SAM" id="MobiDB-lite"/>
    </source>
</evidence>
<dbReference type="Proteomes" id="UP001596915">
    <property type="component" value="Unassembled WGS sequence"/>
</dbReference>
<organism evidence="2 3">
    <name type="scientific">Streptomyces sanglieri</name>
    <dbReference type="NCBI Taxonomy" id="193460"/>
    <lineage>
        <taxon>Bacteria</taxon>
        <taxon>Bacillati</taxon>
        <taxon>Actinomycetota</taxon>
        <taxon>Actinomycetes</taxon>
        <taxon>Kitasatosporales</taxon>
        <taxon>Streptomycetaceae</taxon>
        <taxon>Streptomyces</taxon>
    </lineage>
</organism>
<accession>A0ABW2WSP5</accession>
<keyword evidence="3" id="KW-1185">Reference proteome</keyword>
<reference evidence="3" key="1">
    <citation type="journal article" date="2019" name="Int. J. Syst. Evol. Microbiol.">
        <title>The Global Catalogue of Microorganisms (GCM) 10K type strain sequencing project: providing services to taxonomists for standard genome sequencing and annotation.</title>
        <authorList>
            <consortium name="The Broad Institute Genomics Platform"/>
            <consortium name="The Broad Institute Genome Sequencing Center for Infectious Disease"/>
            <person name="Wu L."/>
            <person name="Ma J."/>
        </authorList>
    </citation>
    <scope>NUCLEOTIDE SEQUENCE [LARGE SCALE GENOMIC DNA]</scope>
    <source>
        <strain evidence="3">JCM 12607</strain>
    </source>
</reference>
<comment type="caution">
    <text evidence="2">The sequence shown here is derived from an EMBL/GenBank/DDBJ whole genome shotgun (WGS) entry which is preliminary data.</text>
</comment>
<evidence type="ECO:0000313" key="3">
    <source>
        <dbReference type="Proteomes" id="UP001596915"/>
    </source>
</evidence>
<dbReference type="EMBL" id="JBHTGL010000008">
    <property type="protein sequence ID" value="MFD0623371.1"/>
    <property type="molecule type" value="Genomic_DNA"/>
</dbReference>
<name>A0ABW2WSP5_9ACTN</name>
<feature type="region of interest" description="Disordered" evidence="1">
    <location>
        <begin position="1"/>
        <end position="65"/>
    </location>
</feature>
<gene>
    <name evidence="2" type="ORF">ACFQ2K_11730</name>
</gene>
<sequence length="65" mass="7952">MSDLRDERRIRDEQVPDRTRRDDSRDRREPDELLDDRRSEGRRRTDTGQRERLARSSRVSDRPLS</sequence>
<proteinExistence type="predicted"/>
<protein>
    <submittedName>
        <fullName evidence="2">Uncharacterized protein</fullName>
    </submittedName>
</protein>